<dbReference type="InterPro" id="IPR050199">
    <property type="entry name" value="IgHV"/>
</dbReference>
<keyword evidence="6" id="KW-1185">Reference proteome</keyword>
<dbReference type="GO" id="GO:0005576">
    <property type="term" value="C:extracellular region"/>
    <property type="evidence" value="ECO:0007669"/>
    <property type="project" value="UniProtKB-ARBA"/>
</dbReference>
<evidence type="ECO:0000256" key="3">
    <source>
        <dbReference type="ARBA" id="ARBA00043265"/>
    </source>
</evidence>
<accession>A0A8C5RUT6</accession>
<evidence type="ECO:0000313" key="6">
    <source>
        <dbReference type="Proteomes" id="UP000694406"/>
    </source>
</evidence>
<keyword evidence="3" id="KW-1280">Immunoglobulin</keyword>
<feature type="domain" description="Ig-like" evidence="4">
    <location>
        <begin position="10"/>
        <end position="96"/>
    </location>
</feature>
<dbReference type="SMART" id="SM00409">
    <property type="entry name" value="IG"/>
    <property type="match status" value="1"/>
</dbReference>
<dbReference type="Gene3D" id="2.60.40.10">
    <property type="entry name" value="Immunoglobulins"/>
    <property type="match status" value="1"/>
</dbReference>
<dbReference type="InterPro" id="IPR013783">
    <property type="entry name" value="Ig-like_fold"/>
</dbReference>
<dbReference type="GeneTree" id="ENSGT01000000221487"/>
<dbReference type="SMART" id="SM00406">
    <property type="entry name" value="IGv"/>
    <property type="match status" value="1"/>
</dbReference>
<dbReference type="PANTHER" id="PTHR23266">
    <property type="entry name" value="IMMUNOGLOBULIN HEAVY CHAIN"/>
    <property type="match status" value="1"/>
</dbReference>
<dbReference type="GO" id="GO:0002250">
    <property type="term" value="P:adaptive immune response"/>
    <property type="evidence" value="ECO:0007669"/>
    <property type="project" value="UniProtKB-KW"/>
</dbReference>
<evidence type="ECO:0000259" key="4">
    <source>
        <dbReference type="PROSITE" id="PS50835"/>
    </source>
</evidence>
<keyword evidence="2" id="KW-1064">Adaptive immunity</keyword>
<dbReference type="InterPro" id="IPR007110">
    <property type="entry name" value="Ig-like_dom"/>
</dbReference>
<evidence type="ECO:0000256" key="1">
    <source>
        <dbReference type="ARBA" id="ARBA00022859"/>
    </source>
</evidence>
<dbReference type="PROSITE" id="PS50835">
    <property type="entry name" value="IG_LIKE"/>
    <property type="match status" value="1"/>
</dbReference>
<dbReference type="InterPro" id="IPR003599">
    <property type="entry name" value="Ig_sub"/>
</dbReference>
<protein>
    <recommendedName>
        <fullName evidence="4">Ig-like domain-containing protein</fullName>
    </recommendedName>
</protein>
<evidence type="ECO:0000256" key="2">
    <source>
        <dbReference type="ARBA" id="ARBA00023130"/>
    </source>
</evidence>
<reference evidence="5" key="2">
    <citation type="submission" date="2025-09" db="UniProtKB">
        <authorList>
            <consortium name="Ensembl"/>
        </authorList>
    </citation>
    <scope>IDENTIFICATION</scope>
</reference>
<proteinExistence type="predicted"/>
<organism evidence="5 6">
    <name type="scientific">Laticauda laticaudata</name>
    <name type="common">Blue-ringed sea krait</name>
    <name type="synonym">Blue-lipped sea krait</name>
    <dbReference type="NCBI Taxonomy" id="8630"/>
    <lineage>
        <taxon>Eukaryota</taxon>
        <taxon>Metazoa</taxon>
        <taxon>Chordata</taxon>
        <taxon>Craniata</taxon>
        <taxon>Vertebrata</taxon>
        <taxon>Euteleostomi</taxon>
        <taxon>Lepidosauria</taxon>
        <taxon>Squamata</taxon>
        <taxon>Bifurcata</taxon>
        <taxon>Unidentata</taxon>
        <taxon>Episquamata</taxon>
        <taxon>Toxicofera</taxon>
        <taxon>Serpentes</taxon>
        <taxon>Colubroidea</taxon>
        <taxon>Elapidae</taxon>
        <taxon>Laticaudinae</taxon>
        <taxon>Laticauda</taxon>
    </lineage>
</organism>
<dbReference type="InterPro" id="IPR036179">
    <property type="entry name" value="Ig-like_dom_sf"/>
</dbReference>
<sequence length="157" mass="18047">TNIYIYIYTGESLHLSCQASGFIFRLEWMSWIHNNERQMHYSDKVRKCFILYRDNLKDQMYLQMNHLKPEDTAIYYCTGGTIRGSESEAKQKLLISLKSSENVFPIKIQSRLILTQSDAKGPKRTHLDLHFQSSSPAVQISSALCSSTASVISTMDR</sequence>
<name>A0A8C5RUT6_LATLA</name>
<evidence type="ECO:0000313" key="5">
    <source>
        <dbReference type="Ensembl" id="ENSLLTP00000008568.1"/>
    </source>
</evidence>
<reference evidence="5" key="1">
    <citation type="submission" date="2025-08" db="UniProtKB">
        <authorList>
            <consortium name="Ensembl"/>
        </authorList>
    </citation>
    <scope>IDENTIFICATION</scope>
</reference>
<dbReference type="GO" id="GO:0019814">
    <property type="term" value="C:immunoglobulin complex"/>
    <property type="evidence" value="ECO:0007669"/>
    <property type="project" value="UniProtKB-KW"/>
</dbReference>
<dbReference type="Proteomes" id="UP000694406">
    <property type="component" value="Unplaced"/>
</dbReference>
<dbReference type="SUPFAM" id="SSF48726">
    <property type="entry name" value="Immunoglobulin"/>
    <property type="match status" value="1"/>
</dbReference>
<dbReference type="AlphaFoldDB" id="A0A8C5RUT6"/>
<dbReference type="InterPro" id="IPR013106">
    <property type="entry name" value="Ig_V-set"/>
</dbReference>
<keyword evidence="1" id="KW-0391">Immunity</keyword>
<dbReference type="Ensembl" id="ENSLLTT00000008890.1">
    <property type="protein sequence ID" value="ENSLLTP00000008568.1"/>
    <property type="gene ID" value="ENSLLTG00000006529.1"/>
</dbReference>